<dbReference type="AlphaFoldDB" id="A0A1L8D2Y6"/>
<name>A0A1L8D2Y6_9THEO</name>
<organism evidence="2 3">
    <name type="scientific">Carboxydothermus islandicus</name>
    <dbReference type="NCBI Taxonomy" id="661089"/>
    <lineage>
        <taxon>Bacteria</taxon>
        <taxon>Bacillati</taxon>
        <taxon>Bacillota</taxon>
        <taxon>Clostridia</taxon>
        <taxon>Thermoanaerobacterales</taxon>
        <taxon>Thermoanaerobacteraceae</taxon>
        <taxon>Carboxydothermus</taxon>
    </lineage>
</organism>
<proteinExistence type="predicted"/>
<keyword evidence="1" id="KW-0812">Transmembrane</keyword>
<reference evidence="3" key="1">
    <citation type="submission" date="2016-12" db="EMBL/GenBank/DDBJ databases">
        <title>Draft Genome Sequences od Carboxydothermus pertinax and islandicus, Hydrogenogenic Carboxydotrophic Bacteria.</title>
        <authorList>
            <person name="Fukuyama Y."/>
            <person name="Ohmae K."/>
            <person name="Yoneda Y."/>
            <person name="Yoshida T."/>
            <person name="Sako Y."/>
        </authorList>
    </citation>
    <scope>NUCLEOTIDE SEQUENCE [LARGE SCALE GENOMIC DNA]</scope>
    <source>
        <strain evidence="3">SET</strain>
    </source>
</reference>
<sequence length="63" mass="6241">MSNLAMATVAGGFISMTGVAFCRIFGVFAAVFGKKSRSMGVIIMATATFGFAVAGIASSASPG</sequence>
<accession>A0A1L8D2Y6</accession>
<feature type="transmembrane region" description="Helical" evidence="1">
    <location>
        <begin position="6"/>
        <end position="32"/>
    </location>
</feature>
<dbReference type="Proteomes" id="UP000187338">
    <property type="component" value="Unassembled WGS sequence"/>
</dbReference>
<keyword evidence="1" id="KW-1133">Transmembrane helix</keyword>
<comment type="caution">
    <text evidence="2">The sequence shown here is derived from an EMBL/GenBank/DDBJ whole genome shotgun (WGS) entry which is preliminary data.</text>
</comment>
<dbReference type="EMBL" id="BDJL01000049">
    <property type="protein sequence ID" value="GAV25538.1"/>
    <property type="molecule type" value="Genomic_DNA"/>
</dbReference>
<protein>
    <submittedName>
        <fullName evidence="2">Uncharacterized protein</fullName>
    </submittedName>
</protein>
<evidence type="ECO:0000313" key="3">
    <source>
        <dbReference type="Proteomes" id="UP000187338"/>
    </source>
</evidence>
<keyword evidence="3" id="KW-1185">Reference proteome</keyword>
<keyword evidence="1" id="KW-0472">Membrane</keyword>
<evidence type="ECO:0000256" key="1">
    <source>
        <dbReference type="SAM" id="Phobius"/>
    </source>
</evidence>
<feature type="transmembrane region" description="Helical" evidence="1">
    <location>
        <begin position="39"/>
        <end position="60"/>
    </location>
</feature>
<gene>
    <name evidence="2" type="ORF">ciss_14710</name>
</gene>
<evidence type="ECO:0000313" key="2">
    <source>
        <dbReference type="EMBL" id="GAV25538.1"/>
    </source>
</evidence>